<evidence type="ECO:0000256" key="1">
    <source>
        <dbReference type="SAM" id="MobiDB-lite"/>
    </source>
</evidence>
<evidence type="ECO:0000313" key="3">
    <source>
        <dbReference type="EMBL" id="MFC5279284.1"/>
    </source>
</evidence>
<feature type="compositionally biased region" description="Acidic residues" evidence="1">
    <location>
        <begin position="117"/>
        <end position="133"/>
    </location>
</feature>
<dbReference type="EMBL" id="JBHSKY010000008">
    <property type="protein sequence ID" value="MFC5279284.1"/>
    <property type="molecule type" value="Genomic_DNA"/>
</dbReference>
<feature type="region of interest" description="Disordered" evidence="1">
    <location>
        <begin position="115"/>
        <end position="137"/>
    </location>
</feature>
<sequence>MTCLAGLVVAGGLAVVGGGAAVPDARITVDDVGVTPGDPVVVERTRLNVSVANSAGSPDAANVSEVRLLDEDGTLLDVSTAPGALSPGDALDTELWTRFQEPGEHRLTVEVVATEPVPDEADGDDGAETDGEAADPPVVRVERDVVVDVEPTVSVVDLRARALSPADLETDGDDEGVQVGGVDDVDGLLGGGGGLDVAEGESDPAATMDAPVAVTVVNTGTVAADRVSVNASSTESSSIEAGPFVVEDVAPGEERRVVVDLGSIDRRATVTFTATFRSSVGPPDDTGASRTATARLSYPPHEGRPVLTGANVTRAGGGEVVVDANVGNAGDAELSGVVVSVLDAPGVEATPAGEGYFVGSVASDDFVPLEIRTTANATVAETVPVRIAYTDRGIRYAETVELEMPEASGGGEDESAGGTVSVLGGIGGDRLRLGGLAVVVAFGFVAGGAALRYRRDV</sequence>
<reference evidence="3 4" key="1">
    <citation type="journal article" date="2019" name="Int. J. Syst. Evol. Microbiol.">
        <title>The Global Catalogue of Microorganisms (GCM) 10K type strain sequencing project: providing services to taxonomists for standard genome sequencing and annotation.</title>
        <authorList>
            <consortium name="The Broad Institute Genomics Platform"/>
            <consortium name="The Broad Institute Genome Sequencing Center for Infectious Disease"/>
            <person name="Wu L."/>
            <person name="Ma J."/>
        </authorList>
    </citation>
    <scope>NUCLEOTIDE SEQUENCE [LARGE SCALE GENOMIC DNA]</scope>
    <source>
        <strain evidence="3 4">CGMCC 1.12124</strain>
    </source>
</reference>
<accession>A0ABD5R340</accession>
<dbReference type="PANTHER" id="PTHR35902:SF6">
    <property type="entry name" value="CONSERVED WITHIN P. AEROPHILUM"/>
    <property type="match status" value="1"/>
</dbReference>
<dbReference type="Proteomes" id="UP001596118">
    <property type="component" value="Unassembled WGS sequence"/>
</dbReference>
<organism evidence="3 4">
    <name type="scientific">Halorubrum rubrum</name>
    <dbReference type="NCBI Taxonomy" id="1126240"/>
    <lineage>
        <taxon>Archaea</taxon>
        <taxon>Methanobacteriati</taxon>
        <taxon>Methanobacteriota</taxon>
        <taxon>Stenosarchaea group</taxon>
        <taxon>Halobacteria</taxon>
        <taxon>Halobacteriales</taxon>
        <taxon>Haloferacaceae</taxon>
        <taxon>Halorubrum</taxon>
    </lineage>
</organism>
<gene>
    <name evidence="3" type="ORF">ACFPM1_11040</name>
</gene>
<dbReference type="Gene3D" id="2.60.40.10">
    <property type="entry name" value="Immunoglobulins"/>
    <property type="match status" value="1"/>
</dbReference>
<dbReference type="AlphaFoldDB" id="A0ABD5R340"/>
<evidence type="ECO:0000256" key="2">
    <source>
        <dbReference type="SAM" id="Phobius"/>
    </source>
</evidence>
<dbReference type="InterPro" id="IPR013783">
    <property type="entry name" value="Ig-like_fold"/>
</dbReference>
<feature type="region of interest" description="Disordered" evidence="1">
    <location>
        <begin position="281"/>
        <end position="305"/>
    </location>
</feature>
<keyword evidence="2" id="KW-0812">Transmembrane</keyword>
<keyword evidence="2" id="KW-0472">Membrane</keyword>
<feature type="transmembrane region" description="Helical" evidence="2">
    <location>
        <begin position="431"/>
        <end position="451"/>
    </location>
</feature>
<evidence type="ECO:0000313" key="4">
    <source>
        <dbReference type="Proteomes" id="UP001596118"/>
    </source>
</evidence>
<comment type="caution">
    <text evidence="3">The sequence shown here is derived from an EMBL/GenBank/DDBJ whole genome shotgun (WGS) entry which is preliminary data.</text>
</comment>
<proteinExistence type="predicted"/>
<evidence type="ECO:0008006" key="5">
    <source>
        <dbReference type="Google" id="ProtNLM"/>
    </source>
</evidence>
<keyword evidence="4" id="KW-1185">Reference proteome</keyword>
<keyword evidence="2" id="KW-1133">Transmembrane helix</keyword>
<dbReference type="RefSeq" id="WP_256411846.1">
    <property type="nucleotide sequence ID" value="NZ_JANHDM010000006.1"/>
</dbReference>
<protein>
    <recommendedName>
        <fullName evidence="5">CARDB domain-containing protein</fullName>
    </recommendedName>
</protein>
<name>A0ABD5R340_9EURY</name>
<dbReference type="PANTHER" id="PTHR35902">
    <property type="entry name" value="S-LAYER DOMAIN-LIKE PROTEIN-RELATED"/>
    <property type="match status" value="1"/>
</dbReference>